<gene>
    <name evidence="1" type="ORF">LCOR_12326.1</name>
</gene>
<reference evidence="1" key="1">
    <citation type="submission" date="2013-08" db="EMBL/GenBank/DDBJ databases">
        <title>Gene expansion shapes genome architecture in the human pathogen Lichtheimia corymbifera: an evolutionary genomics analysis in the ancient terrestrial Mucorales (Mucoromycotina).</title>
        <authorList>
            <person name="Schwartze V.U."/>
            <person name="Winter S."/>
            <person name="Shelest E."/>
            <person name="Marcet-Houben M."/>
            <person name="Horn F."/>
            <person name="Wehner S."/>
            <person name="Hoffmann K."/>
            <person name="Riege K."/>
            <person name="Sammeth M."/>
            <person name="Nowrousian M."/>
            <person name="Valiante V."/>
            <person name="Linde J."/>
            <person name="Jacobsen I.D."/>
            <person name="Marz M."/>
            <person name="Brakhage A.A."/>
            <person name="Gabaldon T."/>
            <person name="Bocker S."/>
            <person name="Voigt K."/>
        </authorList>
    </citation>
    <scope>NUCLEOTIDE SEQUENCE [LARGE SCALE GENOMIC DNA]</scope>
    <source>
        <strain evidence="1">FSU 9682</strain>
    </source>
</reference>
<dbReference type="OrthoDB" id="10643199at2759"/>
<comment type="caution">
    <text evidence="1">The sequence shown here is derived from an EMBL/GenBank/DDBJ whole genome shotgun (WGS) entry which is preliminary data.</text>
</comment>
<organism evidence="1 2">
    <name type="scientific">Lichtheimia corymbifera JMRC:FSU:9682</name>
    <dbReference type="NCBI Taxonomy" id="1263082"/>
    <lineage>
        <taxon>Eukaryota</taxon>
        <taxon>Fungi</taxon>
        <taxon>Fungi incertae sedis</taxon>
        <taxon>Mucoromycota</taxon>
        <taxon>Mucoromycotina</taxon>
        <taxon>Mucoromycetes</taxon>
        <taxon>Mucorales</taxon>
        <taxon>Lichtheimiaceae</taxon>
        <taxon>Lichtheimia</taxon>
    </lineage>
</organism>
<dbReference type="VEuPathDB" id="FungiDB:LCOR_12326.1"/>
<proteinExistence type="predicted"/>
<protein>
    <submittedName>
        <fullName evidence="1">Uncharacterized protein</fullName>
    </submittedName>
</protein>
<dbReference type="AlphaFoldDB" id="A0A068SI19"/>
<evidence type="ECO:0000313" key="2">
    <source>
        <dbReference type="Proteomes" id="UP000027586"/>
    </source>
</evidence>
<accession>A0A068SI19</accession>
<keyword evidence="2" id="KW-1185">Reference proteome</keyword>
<sequence length="84" mass="9522">MMAARIHSVIHQCDCLSVLSQRQNIRGTALNIGKERPFEQRELKRKMKVDRGVGGIIDGYTDDETLKVMDYFLINGAKHIYGNG</sequence>
<dbReference type="Proteomes" id="UP000027586">
    <property type="component" value="Unassembled WGS sequence"/>
</dbReference>
<dbReference type="EMBL" id="CBTN010000203">
    <property type="protein sequence ID" value="CDH61552.1"/>
    <property type="molecule type" value="Genomic_DNA"/>
</dbReference>
<name>A0A068SI19_9FUNG</name>
<evidence type="ECO:0000313" key="1">
    <source>
        <dbReference type="EMBL" id="CDH61552.1"/>
    </source>
</evidence>